<feature type="domain" description="NusG-like N-terminal" evidence="2">
    <location>
        <begin position="4"/>
        <end position="93"/>
    </location>
</feature>
<dbReference type="GO" id="GO:0006354">
    <property type="term" value="P:DNA-templated transcription elongation"/>
    <property type="evidence" value="ECO:0007669"/>
    <property type="project" value="InterPro"/>
</dbReference>
<dbReference type="CDD" id="cd09895">
    <property type="entry name" value="NGN_SP_UpxY"/>
    <property type="match status" value="1"/>
</dbReference>
<dbReference type="InterPro" id="IPR036735">
    <property type="entry name" value="NGN_dom_sf"/>
</dbReference>
<dbReference type="STRING" id="1121884.SAMN02745131_04200"/>
<name>A0A1M5GPT4_9BACT</name>
<accession>A0A1M5GPT4</accession>
<organism evidence="3 4">
    <name type="scientific">Flavisolibacter ginsengisoli DSM 18119</name>
    <dbReference type="NCBI Taxonomy" id="1121884"/>
    <lineage>
        <taxon>Bacteria</taxon>
        <taxon>Pseudomonadati</taxon>
        <taxon>Bacteroidota</taxon>
        <taxon>Chitinophagia</taxon>
        <taxon>Chitinophagales</taxon>
        <taxon>Chitinophagaceae</taxon>
        <taxon>Flavisolibacter</taxon>
    </lineage>
</organism>
<dbReference type="InterPro" id="IPR006645">
    <property type="entry name" value="NGN-like_dom"/>
</dbReference>
<evidence type="ECO:0000256" key="1">
    <source>
        <dbReference type="ARBA" id="ARBA00023163"/>
    </source>
</evidence>
<sequence length="169" mass="19163">MTPQWHVLYTRHRWETKVADRLADKKLEHSCPMNRVEKQGRKKMVSEVLFPSWVFVKATASELTALRQVKGVVNLVYWLGKPVVVPENEIAGISQFVNDHTNISLDRTVVGFASDAAMIRTINSVDQYELETLSVPSLGIALSALVKLPQLEFIRSEHEFNNGLRYAIS</sequence>
<reference evidence="3 4" key="1">
    <citation type="submission" date="2016-11" db="EMBL/GenBank/DDBJ databases">
        <authorList>
            <person name="Jaros S."/>
            <person name="Januszkiewicz K."/>
            <person name="Wedrychowicz H."/>
        </authorList>
    </citation>
    <scope>NUCLEOTIDE SEQUENCE [LARGE SCALE GENOMIC DNA]</scope>
    <source>
        <strain evidence="3 4">DSM 18119</strain>
    </source>
</reference>
<keyword evidence="1" id="KW-0804">Transcription</keyword>
<evidence type="ECO:0000313" key="3">
    <source>
        <dbReference type="EMBL" id="SHG05759.1"/>
    </source>
</evidence>
<keyword evidence="4" id="KW-1185">Reference proteome</keyword>
<dbReference type="Gene3D" id="3.30.70.940">
    <property type="entry name" value="NusG, N-terminal domain"/>
    <property type="match status" value="1"/>
</dbReference>
<proteinExistence type="predicted"/>
<dbReference type="AlphaFoldDB" id="A0A1M5GPT4"/>
<protein>
    <submittedName>
        <fullName evidence="3">Transcription termination factor nusG</fullName>
    </submittedName>
</protein>
<dbReference type="EMBL" id="FQUU01000041">
    <property type="protein sequence ID" value="SHG05759.1"/>
    <property type="molecule type" value="Genomic_DNA"/>
</dbReference>
<evidence type="ECO:0000259" key="2">
    <source>
        <dbReference type="Pfam" id="PF02357"/>
    </source>
</evidence>
<dbReference type="Proteomes" id="UP000184048">
    <property type="component" value="Unassembled WGS sequence"/>
</dbReference>
<dbReference type="SUPFAM" id="SSF82679">
    <property type="entry name" value="N-utilization substance G protein NusG, N-terminal domain"/>
    <property type="match status" value="1"/>
</dbReference>
<dbReference type="Pfam" id="PF02357">
    <property type="entry name" value="NusG"/>
    <property type="match status" value="1"/>
</dbReference>
<evidence type="ECO:0000313" key="4">
    <source>
        <dbReference type="Proteomes" id="UP000184048"/>
    </source>
</evidence>
<gene>
    <name evidence="3" type="ORF">SAMN02745131_04200</name>
</gene>